<evidence type="ECO:0000256" key="4">
    <source>
        <dbReference type="ARBA" id="ARBA00022729"/>
    </source>
</evidence>
<dbReference type="InterPro" id="IPR008334">
    <property type="entry name" value="5'-Nucleotdase_C"/>
</dbReference>
<comment type="catalytic activity">
    <reaction evidence="1">
        <text>a ribonucleoside 5'-phosphate + H2O = a ribonucleoside + phosphate</text>
        <dbReference type="Rhea" id="RHEA:12484"/>
        <dbReference type="ChEBI" id="CHEBI:15377"/>
        <dbReference type="ChEBI" id="CHEBI:18254"/>
        <dbReference type="ChEBI" id="CHEBI:43474"/>
        <dbReference type="ChEBI" id="CHEBI:58043"/>
        <dbReference type="EC" id="3.1.3.5"/>
    </reaction>
</comment>
<feature type="chain" id="PRO_5045861389" description="5'-nucleotidase" evidence="6">
    <location>
        <begin position="21"/>
        <end position="1202"/>
    </location>
</feature>
<dbReference type="RefSeq" id="XP_036669334.2">
    <property type="nucleotide sequence ID" value="XM_036813439.3"/>
</dbReference>
<dbReference type="PROSITE" id="PS00786">
    <property type="entry name" value="5_NUCLEOTIDASE_2"/>
    <property type="match status" value="1"/>
</dbReference>
<accession>A0AB40A0Y6</accession>
<evidence type="ECO:0000256" key="3">
    <source>
        <dbReference type="ARBA" id="ARBA00012643"/>
    </source>
</evidence>
<feature type="domain" description="Calcineurin-like phosphoesterase" evidence="7">
    <location>
        <begin position="644"/>
        <end position="863"/>
    </location>
</feature>
<evidence type="ECO:0000259" key="7">
    <source>
        <dbReference type="Pfam" id="PF00149"/>
    </source>
</evidence>
<feature type="domain" description="5'-Nucleotidase C-terminal" evidence="8">
    <location>
        <begin position="955"/>
        <end position="1129"/>
    </location>
</feature>
<feature type="signal peptide" evidence="6">
    <location>
        <begin position="1"/>
        <end position="20"/>
    </location>
</feature>
<dbReference type="InterPro" id="IPR036907">
    <property type="entry name" value="5'-Nucleotdase_C_sf"/>
</dbReference>
<dbReference type="GO" id="GO:0046872">
    <property type="term" value="F:metal ion binding"/>
    <property type="evidence" value="ECO:0007669"/>
    <property type="project" value="UniProtKB-KW"/>
</dbReference>
<evidence type="ECO:0000259" key="8">
    <source>
        <dbReference type="Pfam" id="PF02872"/>
    </source>
</evidence>
<dbReference type="Proteomes" id="UP001652628">
    <property type="component" value="Chromosome 2R"/>
</dbReference>
<dbReference type="InterPro" id="IPR006146">
    <property type="entry name" value="5'-Nucleotdase_CS"/>
</dbReference>
<dbReference type="GO" id="GO:0006196">
    <property type="term" value="P:AMP catabolic process"/>
    <property type="evidence" value="ECO:0007669"/>
    <property type="project" value="TreeGrafter"/>
</dbReference>
<dbReference type="GO" id="GO:0000166">
    <property type="term" value="F:nucleotide binding"/>
    <property type="evidence" value="ECO:0007669"/>
    <property type="project" value="UniProtKB-KW"/>
</dbReference>
<dbReference type="AlphaFoldDB" id="A0AB40A0Y6"/>
<dbReference type="SUPFAM" id="SSF56300">
    <property type="entry name" value="Metallo-dependent phosphatases"/>
    <property type="match status" value="2"/>
</dbReference>
<dbReference type="InterPro" id="IPR029052">
    <property type="entry name" value="Metallo-depent_PP-like"/>
</dbReference>
<evidence type="ECO:0000256" key="6">
    <source>
        <dbReference type="SAM" id="SignalP"/>
    </source>
</evidence>
<keyword evidence="4 6" id="KW-0732">Signal</keyword>
<dbReference type="GO" id="GO:0008253">
    <property type="term" value="F:5'-nucleotidase activity"/>
    <property type="evidence" value="ECO:0007669"/>
    <property type="project" value="UniProtKB-EC"/>
</dbReference>
<gene>
    <name evidence="10" type="primary">LOC108010184</name>
</gene>
<feature type="domain" description="5'-Nucleotidase C-terminal" evidence="8">
    <location>
        <begin position="348"/>
        <end position="519"/>
    </location>
</feature>
<evidence type="ECO:0000256" key="5">
    <source>
        <dbReference type="ARBA" id="ARBA00022741"/>
    </source>
</evidence>
<dbReference type="Gene3D" id="3.60.21.10">
    <property type="match status" value="2"/>
</dbReference>
<organism evidence="9 10">
    <name type="scientific">Drosophila suzukii</name>
    <name type="common">Spotted-wing drosophila fruit fly</name>
    <dbReference type="NCBI Taxonomy" id="28584"/>
    <lineage>
        <taxon>Eukaryota</taxon>
        <taxon>Metazoa</taxon>
        <taxon>Ecdysozoa</taxon>
        <taxon>Arthropoda</taxon>
        <taxon>Hexapoda</taxon>
        <taxon>Insecta</taxon>
        <taxon>Pterygota</taxon>
        <taxon>Neoptera</taxon>
        <taxon>Endopterygota</taxon>
        <taxon>Diptera</taxon>
        <taxon>Brachycera</taxon>
        <taxon>Muscomorpha</taxon>
        <taxon>Ephydroidea</taxon>
        <taxon>Drosophilidae</taxon>
        <taxon>Drosophila</taxon>
        <taxon>Sophophora</taxon>
    </lineage>
</organism>
<reference evidence="10" key="1">
    <citation type="submission" date="2025-08" db="UniProtKB">
        <authorList>
            <consortium name="RefSeq"/>
        </authorList>
    </citation>
    <scope>IDENTIFICATION</scope>
</reference>
<dbReference type="SUPFAM" id="SSF55816">
    <property type="entry name" value="5'-nucleotidase (syn. UDP-sugar hydrolase), C-terminal domain"/>
    <property type="match status" value="2"/>
</dbReference>
<name>A0AB40A0Y6_DROSZ</name>
<protein>
    <recommendedName>
        <fullName evidence="3">5'-nucleotidase</fullName>
        <ecNumber evidence="3">3.1.3.5</ecNumber>
    </recommendedName>
</protein>
<dbReference type="Pfam" id="PF00149">
    <property type="entry name" value="Metallophos"/>
    <property type="match status" value="2"/>
</dbReference>
<dbReference type="CDD" id="cd07409">
    <property type="entry name" value="MPP_CD73_N"/>
    <property type="match status" value="2"/>
</dbReference>
<dbReference type="EC" id="3.1.3.5" evidence="3"/>
<keyword evidence="5" id="KW-0547">Nucleotide-binding</keyword>
<evidence type="ECO:0000256" key="1">
    <source>
        <dbReference type="ARBA" id="ARBA00000815"/>
    </source>
</evidence>
<dbReference type="Gene3D" id="3.90.780.10">
    <property type="entry name" value="5'-Nucleotidase, C-terminal domain"/>
    <property type="match status" value="2"/>
</dbReference>
<dbReference type="PANTHER" id="PTHR11575">
    <property type="entry name" value="5'-NUCLEOTIDASE-RELATED"/>
    <property type="match status" value="1"/>
</dbReference>
<evidence type="ECO:0000256" key="2">
    <source>
        <dbReference type="ARBA" id="ARBA00006654"/>
    </source>
</evidence>
<evidence type="ECO:0000313" key="10">
    <source>
        <dbReference type="RefSeq" id="XP_036669334.2"/>
    </source>
</evidence>
<dbReference type="InterPro" id="IPR006179">
    <property type="entry name" value="5_nucleotidase/apyrase"/>
</dbReference>
<feature type="domain" description="Calcineurin-like phosphoesterase" evidence="7">
    <location>
        <begin position="35"/>
        <end position="254"/>
    </location>
</feature>
<dbReference type="PRINTS" id="PR01607">
    <property type="entry name" value="APYRASEFAMLY"/>
</dbReference>
<dbReference type="PANTHER" id="PTHR11575:SF24">
    <property type="entry name" value="5'-NUCLEOTIDASE"/>
    <property type="match status" value="1"/>
</dbReference>
<sequence>MKSFWLAAIFGILLIHWTQANPILSDPKVATEFIILHNNDMHARFEQTSVNSGTCSPEDAHTNKCYGGFARVAYEVRKYRKEAKEGGTSVLYLNAGDTYTGTAWFTIFKDKIASAFLNKLDPDAISLGNHEFDERVEGLIPFLNEVNFPVLACNLDLSKVPELKATKHLAHSAILEANGTKIGVIGYLTPDTKKLTLNMDVEFKEEVESINAEAKGLKAQGIKIIIALGHSGYSKDQEIAKNCPEVDIVIGGHTNTFLYNGAQPDAEHIDGPYPTMVKQKSGKEVPVVQAYAYTKYLGKLHVQFDAEGNLIKWDGAPILLNASVAQEQDLLELLEVYRPNVTRLEKAVVGHSKVHLEGRKEICRAEECNLGNLVTDAFVFSRIMEDQGGDFWTDAAISLMQGGGIRSSIEKRSDGSITDSDILSVLPWENDLFMVPMSGKSLRRALEHGAGLRGKDSDGGFLQVSGIHVVFNLKKPEGQRVVSVQVRCAACRVPTYSDLNDTAIYNVVVGEFLLDGGDGHVIRDSVHKPHRLKNNDKQAVSQYLKQQEYVYPEIEGRIIFTNSASVLMGSSAALLLISSILMKMISDIRPIPKVGISTPQVRVFYCSSITLHFSVKMLRLTLQWTFVLLLIPSFPNWIFSLKITLLHTNDMHSWYDPISSKGGKCKAGDDERGFCFGGFARVAAVINDTRKGGTDSVLYLNGGDSFQGTPWFSVYRGKMVAQMLNFLSPDAMTLGVHELDDGTAAFAEFLDIINFPVVSSNINLKGEPKLADHSKLVTSTVITKGKTKIGIVGYIRPDTKERTQPNNVVYKQEVPAINKETRKLVDQGINIIIALGHSGYEKDKEIARRCPDVDLVVGGQSHTFLYSGKAPSKEVSEGPYPTIVVKPDGRKVPVVQAYAYTKYLGNLLLEFDNGGNLLSFKGSPILLDSRFQPRQDVLNFLDQYRQVIDDMERHVVGTTSVYLNGDRRSCGFGECNFGNFIADSFVYARVLETMPDRRSWTDAPIGLINAGAIRASIEPGETGAITEADVMTVLPFSHDMFYTRISGSQLMKALEHSLQLRSKHVSSSYLQVSGLRMKFNHSRPKGERITEIRALCSACQIPHYEAVETDKYYGVVLTSFLLNGGEGYSFIDPKRPEVENLTILDRNAVIRYLQEHKVIYPEREDRQAPQEKHLSNSSSNLLLEPFLIYLLHYLCVCRRFLG</sequence>
<dbReference type="Pfam" id="PF02872">
    <property type="entry name" value="5_nucleotid_C"/>
    <property type="match status" value="2"/>
</dbReference>
<evidence type="ECO:0000313" key="9">
    <source>
        <dbReference type="Proteomes" id="UP001652628"/>
    </source>
</evidence>
<dbReference type="GeneID" id="108010184"/>
<proteinExistence type="inferred from homology"/>
<dbReference type="GO" id="GO:0005886">
    <property type="term" value="C:plasma membrane"/>
    <property type="evidence" value="ECO:0007669"/>
    <property type="project" value="TreeGrafter"/>
</dbReference>
<dbReference type="InterPro" id="IPR004843">
    <property type="entry name" value="Calcineurin-like_PHP"/>
</dbReference>
<comment type="similarity">
    <text evidence="2">Belongs to the 5'-nucleotidase family.</text>
</comment>
<keyword evidence="9" id="KW-1185">Reference proteome</keyword>